<evidence type="ECO:0000313" key="2">
    <source>
        <dbReference type="Proteomes" id="UP000076962"/>
    </source>
</evidence>
<dbReference type="EMBL" id="LUTY01002598">
    <property type="protein sequence ID" value="OAD19955.1"/>
    <property type="molecule type" value="Genomic_DNA"/>
</dbReference>
<protein>
    <submittedName>
        <fullName evidence="1">Uncharacterized protein</fullName>
    </submittedName>
</protein>
<sequence length="92" mass="9366">MGNPFELSDKFCCRGLSIGVEVTLGCELVEASSMDTLGVVIFSSDGTANYAELMGSPGQGTSICFCSDVGGDSMSCGVKGASSEVASSDIEY</sequence>
<dbReference type="Proteomes" id="UP000076962">
    <property type="component" value="Unassembled WGS sequence"/>
</dbReference>
<keyword evidence="2" id="KW-1185">Reference proteome</keyword>
<evidence type="ECO:0000313" key="1">
    <source>
        <dbReference type="EMBL" id="OAD19955.1"/>
    </source>
</evidence>
<comment type="caution">
    <text evidence="1">The sequence shown here is derived from an EMBL/GenBank/DDBJ whole genome shotgun (WGS) entry which is preliminary data.</text>
</comment>
<reference evidence="1 2" key="1">
    <citation type="submission" date="2016-05" db="EMBL/GenBank/DDBJ databases">
        <title>Single-cell genome of chain-forming Candidatus Thiomargarita nelsonii and comparison to other large sulfur-oxidizing bacteria.</title>
        <authorList>
            <person name="Winkel M."/>
            <person name="Salman V."/>
            <person name="Woyke T."/>
            <person name="Schulz-Vogt H."/>
            <person name="Richter M."/>
            <person name="Flood B."/>
            <person name="Bailey J."/>
            <person name="Amann R."/>
            <person name="Mussmann M."/>
        </authorList>
    </citation>
    <scope>NUCLEOTIDE SEQUENCE [LARGE SCALE GENOMIC DNA]</scope>
    <source>
        <strain evidence="1 2">THI036</strain>
    </source>
</reference>
<organism evidence="1 2">
    <name type="scientific">Candidatus Thiomargarita nelsonii</name>
    <dbReference type="NCBI Taxonomy" id="1003181"/>
    <lineage>
        <taxon>Bacteria</taxon>
        <taxon>Pseudomonadati</taxon>
        <taxon>Pseudomonadota</taxon>
        <taxon>Gammaproteobacteria</taxon>
        <taxon>Thiotrichales</taxon>
        <taxon>Thiotrichaceae</taxon>
        <taxon>Thiomargarita</taxon>
    </lineage>
</organism>
<gene>
    <name evidence="1" type="ORF">THIOM_004371</name>
</gene>
<name>A0A176RW61_9GAMM</name>
<dbReference type="AlphaFoldDB" id="A0A176RW61"/>
<proteinExistence type="predicted"/>
<accession>A0A176RW61</accession>